<feature type="coiled-coil region" evidence="4">
    <location>
        <begin position="109"/>
        <end position="136"/>
    </location>
</feature>
<dbReference type="Gene3D" id="2.40.30.170">
    <property type="match status" value="2"/>
</dbReference>
<evidence type="ECO:0000256" key="2">
    <source>
        <dbReference type="ARBA" id="ARBA00009477"/>
    </source>
</evidence>
<protein>
    <submittedName>
        <fullName evidence="8">RND family efflux transporter, MFP subunit</fullName>
    </submittedName>
</protein>
<dbReference type="InterPro" id="IPR006143">
    <property type="entry name" value="RND_pump_MFP"/>
</dbReference>
<keyword evidence="9" id="KW-1185">Reference proteome</keyword>
<evidence type="ECO:0000259" key="7">
    <source>
        <dbReference type="Pfam" id="PF25990"/>
    </source>
</evidence>
<evidence type="ECO:0000256" key="5">
    <source>
        <dbReference type="SAM" id="MobiDB-lite"/>
    </source>
</evidence>
<dbReference type="PRINTS" id="PR01490">
    <property type="entry name" value="RTXTOXIND"/>
</dbReference>
<dbReference type="NCBIfam" id="TIGR01730">
    <property type="entry name" value="RND_mfp"/>
    <property type="match status" value="1"/>
</dbReference>
<feature type="region of interest" description="Disordered" evidence="5">
    <location>
        <begin position="536"/>
        <end position="577"/>
    </location>
</feature>
<dbReference type="InterPro" id="IPR058636">
    <property type="entry name" value="Beta-barrel_YknX"/>
</dbReference>
<dbReference type="SUPFAM" id="SSF111369">
    <property type="entry name" value="HlyD-like secretion proteins"/>
    <property type="match status" value="2"/>
</dbReference>
<feature type="compositionally biased region" description="Basic and acidic residues" evidence="5">
    <location>
        <begin position="550"/>
        <end position="570"/>
    </location>
</feature>
<comment type="similarity">
    <text evidence="2">Belongs to the membrane fusion protein (MFP) (TC 8.A.1) family.</text>
</comment>
<proteinExistence type="inferred from homology"/>
<reference evidence="8" key="1">
    <citation type="journal article" date="2016" name="Genome Announc.">
        <title>Draft Genome Sequence of the Syntrophic Lactate-Degrading Bacterium Tepidanaerobacter syntrophicus JLT.</title>
        <authorList>
            <person name="Matsuura N."/>
            <person name="Ohashi A."/>
            <person name="Tourlousse D.M."/>
            <person name="Sekiguchi Y."/>
        </authorList>
    </citation>
    <scope>NUCLEOTIDE SEQUENCE [LARGE SCALE GENOMIC DNA]</scope>
    <source>
        <strain evidence="8">JL</strain>
    </source>
</reference>
<sequence>MAQRILTIALIVVIVMGGGFYAYKELLPPPKEESQGPIYSTKPVTKGDISVGVNVTGPLNPSRSGSIQAPGMRNYYDVSSSNIQYTLVEILAEEGTEVKMGQVIARLAAPELQSKIKNAQDELESAKKFLSDLTGLPPENLSEINPSQGVILRAPIDGRVSGLSVAESQEVKQGNIVARIVDDSHFKIDAKLYADEFSRVKLGQKLALRFSAFDGIYYGNVTDINPNPIPDGDEENPAKGFVYIITVEGKNPGLVKPGLAVYVGIPLDENNATRVSWFANPTTVAGFVKEERVLSTVEAIATQVYVKEMQAVKKGDPIVSLAGSDVQKSIQEQLDKVREKEFELSQLYSQMGQTEVRAPMDGIIASWETQIGAQVNSGDWMGYVFNTSDMDLWAEVDDIDVLMIKQGSPVKVTVDALPNETFEGEVIHVDTMGQDSKGITKFAVDIAVKGGPNLRPGMQARGYIDSGSAKNVLLVPLEAVFEEDGIQKVEVLNPDGTTKAIPVKLGLMNDKVAEVKSGLEEGQLVITGSSADLLPSQHIGNKDSIIPSNDEEKNGDNSGTKDKNGTDSKKVPATSGE</sequence>
<dbReference type="RefSeq" id="WP_059033744.1">
    <property type="nucleotide sequence ID" value="NZ_BSDN01000007.1"/>
</dbReference>
<keyword evidence="3 4" id="KW-0175">Coiled coil</keyword>
<feature type="domain" description="YknX-like beta-barrel" evidence="7">
    <location>
        <begin position="394"/>
        <end position="460"/>
    </location>
</feature>
<dbReference type="Pfam" id="PF25967">
    <property type="entry name" value="RND-MFP_C"/>
    <property type="match status" value="1"/>
</dbReference>
<evidence type="ECO:0000313" key="9">
    <source>
        <dbReference type="Proteomes" id="UP000062160"/>
    </source>
</evidence>
<evidence type="ECO:0000256" key="1">
    <source>
        <dbReference type="ARBA" id="ARBA00004196"/>
    </source>
</evidence>
<evidence type="ECO:0000259" key="6">
    <source>
        <dbReference type="Pfam" id="PF25967"/>
    </source>
</evidence>
<accession>A0A0U9HHK1</accession>
<dbReference type="EMBL" id="DF977003">
    <property type="protein sequence ID" value="GAQ26022.1"/>
    <property type="molecule type" value="Genomic_DNA"/>
</dbReference>
<organism evidence="8">
    <name type="scientific">Tepidanaerobacter syntrophicus</name>
    <dbReference type="NCBI Taxonomy" id="224999"/>
    <lineage>
        <taxon>Bacteria</taxon>
        <taxon>Bacillati</taxon>
        <taxon>Bacillota</taxon>
        <taxon>Clostridia</taxon>
        <taxon>Thermosediminibacterales</taxon>
        <taxon>Tepidanaerobacteraceae</taxon>
        <taxon>Tepidanaerobacter</taxon>
    </lineage>
</organism>
<dbReference type="Pfam" id="PF25990">
    <property type="entry name" value="Beta-barrel_YknX"/>
    <property type="match status" value="1"/>
</dbReference>
<dbReference type="OrthoDB" id="1725043at2"/>
<dbReference type="Proteomes" id="UP000062160">
    <property type="component" value="Unassembled WGS sequence"/>
</dbReference>
<dbReference type="Gene3D" id="2.40.50.100">
    <property type="match status" value="1"/>
</dbReference>
<dbReference type="GO" id="GO:0016020">
    <property type="term" value="C:membrane"/>
    <property type="evidence" value="ECO:0007669"/>
    <property type="project" value="InterPro"/>
</dbReference>
<evidence type="ECO:0000313" key="8">
    <source>
        <dbReference type="EMBL" id="GAQ26022.1"/>
    </source>
</evidence>
<dbReference type="Gene3D" id="2.40.420.20">
    <property type="match status" value="1"/>
</dbReference>
<dbReference type="PANTHER" id="PTHR32347:SF14">
    <property type="entry name" value="EFFLUX SYSTEM COMPONENT YKNX-RELATED"/>
    <property type="match status" value="1"/>
</dbReference>
<evidence type="ECO:0000256" key="3">
    <source>
        <dbReference type="ARBA" id="ARBA00023054"/>
    </source>
</evidence>
<feature type="domain" description="Multidrug resistance protein MdtA-like C-terminal permuted SH3" evidence="6">
    <location>
        <begin position="471"/>
        <end position="528"/>
    </location>
</feature>
<name>A0A0U9HHK1_9FIRM</name>
<dbReference type="InterPro" id="IPR050465">
    <property type="entry name" value="UPF0194_transport"/>
</dbReference>
<dbReference type="AlphaFoldDB" id="A0A0U9HHK1"/>
<dbReference type="STRING" id="224999.GCA_001485475_02060"/>
<dbReference type="GO" id="GO:0030313">
    <property type="term" value="C:cell envelope"/>
    <property type="evidence" value="ECO:0007669"/>
    <property type="project" value="UniProtKB-SubCell"/>
</dbReference>
<comment type="subcellular location">
    <subcellularLocation>
        <location evidence="1">Cell envelope</location>
    </subcellularLocation>
</comment>
<gene>
    <name evidence="8" type="ORF">TSYNT_9277</name>
</gene>
<evidence type="ECO:0000256" key="4">
    <source>
        <dbReference type="SAM" id="Coils"/>
    </source>
</evidence>
<dbReference type="GO" id="GO:0022857">
    <property type="term" value="F:transmembrane transporter activity"/>
    <property type="evidence" value="ECO:0007669"/>
    <property type="project" value="InterPro"/>
</dbReference>
<dbReference type="InterPro" id="IPR058627">
    <property type="entry name" value="MdtA-like_C"/>
</dbReference>
<dbReference type="PANTHER" id="PTHR32347">
    <property type="entry name" value="EFFLUX SYSTEM COMPONENT YKNX-RELATED"/>
    <property type="match status" value="1"/>
</dbReference>